<comment type="caution">
    <text evidence="1">The sequence shown here is derived from an EMBL/GenBank/DDBJ whole genome shotgun (WGS) entry which is preliminary data.</text>
</comment>
<dbReference type="Gene3D" id="1.10.10.1130">
    <property type="entry name" value="Uncharacterised protein PF10982, DUF2789"/>
    <property type="match status" value="1"/>
</dbReference>
<dbReference type="InterPro" id="IPR038086">
    <property type="entry name" value="DUF2789_sf"/>
</dbReference>
<keyword evidence="2" id="KW-1185">Reference proteome</keyword>
<organism evidence="1 2">
    <name type="scientific">Thalassotalea profundi</name>
    <dbReference type="NCBI Taxonomy" id="2036687"/>
    <lineage>
        <taxon>Bacteria</taxon>
        <taxon>Pseudomonadati</taxon>
        <taxon>Pseudomonadota</taxon>
        <taxon>Gammaproteobacteria</taxon>
        <taxon>Alteromonadales</taxon>
        <taxon>Colwelliaceae</taxon>
        <taxon>Thalassotalea</taxon>
    </lineage>
</organism>
<accession>A0ABQ3ID20</accession>
<evidence type="ECO:0000313" key="1">
    <source>
        <dbReference type="EMBL" id="GHE79042.1"/>
    </source>
</evidence>
<dbReference type="InterPro" id="IPR021250">
    <property type="entry name" value="DUF2789"/>
</dbReference>
<sequence>MDRSKHTMACLFAQLGISSQPEDIEKFVNLHRGIPSSTPLYKADIWNKSQANFLQEAITEDSDWSDVVDSLDIRLR</sequence>
<dbReference type="EMBL" id="BNAH01000001">
    <property type="protein sequence ID" value="GHE79042.1"/>
    <property type="molecule type" value="Genomic_DNA"/>
</dbReference>
<protein>
    <recommendedName>
        <fullName evidence="3">DUF2789 domain-containing protein</fullName>
    </recommendedName>
</protein>
<proteinExistence type="predicted"/>
<evidence type="ECO:0000313" key="2">
    <source>
        <dbReference type="Proteomes" id="UP000626370"/>
    </source>
</evidence>
<dbReference type="Pfam" id="PF10982">
    <property type="entry name" value="DUF2789"/>
    <property type="match status" value="1"/>
</dbReference>
<reference evidence="2" key="1">
    <citation type="journal article" date="2019" name="Int. J. Syst. Evol. Microbiol.">
        <title>The Global Catalogue of Microorganisms (GCM) 10K type strain sequencing project: providing services to taxonomists for standard genome sequencing and annotation.</title>
        <authorList>
            <consortium name="The Broad Institute Genomics Platform"/>
            <consortium name="The Broad Institute Genome Sequencing Center for Infectious Disease"/>
            <person name="Wu L."/>
            <person name="Ma J."/>
        </authorList>
    </citation>
    <scope>NUCLEOTIDE SEQUENCE [LARGE SCALE GENOMIC DNA]</scope>
    <source>
        <strain evidence="2">CGMCC 1.15922</strain>
    </source>
</reference>
<gene>
    <name evidence="1" type="ORF">GCM10011501_03710</name>
</gene>
<dbReference type="Proteomes" id="UP000626370">
    <property type="component" value="Unassembled WGS sequence"/>
</dbReference>
<name>A0ABQ3ID20_9GAMM</name>
<evidence type="ECO:0008006" key="3">
    <source>
        <dbReference type="Google" id="ProtNLM"/>
    </source>
</evidence>
<dbReference type="RefSeq" id="WP_189376372.1">
    <property type="nucleotide sequence ID" value="NZ_BNAH01000001.1"/>
</dbReference>